<gene>
    <name evidence="2" type="primary">46</name>
    <name evidence="2" type="ORF">SEA_TILLYBOBJOE_46</name>
</gene>
<dbReference type="KEGG" id="vg:65115879"/>
<reference evidence="2 3" key="1">
    <citation type="submission" date="2018-07" db="EMBL/GenBank/DDBJ databases">
        <authorList>
            <person name="Washington J.M."/>
            <person name="Stoner K.N."/>
            <person name="Veracka M."/>
            <person name="Ewers R.M."/>
            <person name="Paschalis M.I."/>
            <person name="Maciver D.B."/>
            <person name="Nichols C.D."/>
            <person name="Santiago X."/>
            <person name="Osorio S.M."/>
            <person name="Scaff D.S."/>
            <person name="Mercado F.J."/>
            <person name="Tamondong K.G."/>
            <person name="Nicholson R.L."/>
            <person name="Antonucci M.K."/>
            <person name="Anger G.K."/>
            <person name="Petit-Frere T."/>
            <person name="Garlena R.A."/>
            <person name="Russell D.A."/>
            <person name="Pope W.H."/>
            <person name="Jacobs-Sera D."/>
            <person name="Hatfull G.F."/>
        </authorList>
    </citation>
    <scope>NUCLEOTIDE SEQUENCE [LARGE SCALE GENOMIC DNA]</scope>
</reference>
<name>A0A385DTY1_9CAUD</name>
<keyword evidence="3" id="KW-1185">Reference proteome</keyword>
<feature type="region of interest" description="Disordered" evidence="1">
    <location>
        <begin position="1"/>
        <end position="36"/>
    </location>
</feature>
<proteinExistence type="predicted"/>
<evidence type="ECO:0000313" key="3">
    <source>
        <dbReference type="Proteomes" id="UP000263402"/>
    </source>
</evidence>
<dbReference type="EMBL" id="MH669015">
    <property type="protein sequence ID" value="AXQ62278.1"/>
    <property type="molecule type" value="Genomic_DNA"/>
</dbReference>
<accession>A0A385DTY1</accession>
<feature type="region of interest" description="Disordered" evidence="1">
    <location>
        <begin position="70"/>
        <end position="105"/>
    </location>
</feature>
<evidence type="ECO:0000256" key="1">
    <source>
        <dbReference type="SAM" id="MobiDB-lite"/>
    </source>
</evidence>
<protein>
    <submittedName>
        <fullName evidence="2">Uncharacterized protein</fullName>
    </submittedName>
</protein>
<sequence length="122" mass="12894">MIGLVKSLTGSDGSGFDENEPAPVVHSVEQDGDTGTTLIDTTTYHWEYSTSGGWRFNCTGLMPTLEVNTEPAPTYTEEPTQDPVVLSGPCPAVGERSEDASGTPMRCIAADGYGGQRWAPAP</sequence>
<evidence type="ECO:0000313" key="2">
    <source>
        <dbReference type="EMBL" id="AXQ62278.1"/>
    </source>
</evidence>
<organism evidence="2 3">
    <name type="scientific">Gordonia phage TillyBobJoe</name>
    <dbReference type="NCBI Taxonomy" id="2301560"/>
    <lineage>
        <taxon>Viruses</taxon>
        <taxon>Duplodnaviria</taxon>
        <taxon>Heunggongvirae</taxon>
        <taxon>Uroviricota</taxon>
        <taxon>Caudoviricetes</taxon>
        <taxon>Stackebrandtviridae</taxon>
        <taxon>Frickvirinae</taxon>
        <taxon>Wizardvirus</taxon>
        <taxon>Wizardvirus tillybobjoe</taxon>
    </lineage>
</organism>
<dbReference type="RefSeq" id="YP_010098209.1">
    <property type="nucleotide sequence ID" value="NC_055765.1"/>
</dbReference>
<dbReference type="Proteomes" id="UP000263402">
    <property type="component" value="Segment"/>
</dbReference>
<dbReference type="GeneID" id="65115879"/>